<gene>
    <name evidence="2" type="ORF">E2C01_045784</name>
</gene>
<keyword evidence="3" id="KW-1185">Reference proteome</keyword>
<feature type="region of interest" description="Disordered" evidence="1">
    <location>
        <begin position="1"/>
        <end position="79"/>
    </location>
</feature>
<accession>A0A5B7G2B1</accession>
<dbReference type="AlphaFoldDB" id="A0A5B7G2B1"/>
<proteinExistence type="predicted"/>
<organism evidence="2 3">
    <name type="scientific">Portunus trituberculatus</name>
    <name type="common">Swimming crab</name>
    <name type="synonym">Neptunus trituberculatus</name>
    <dbReference type="NCBI Taxonomy" id="210409"/>
    <lineage>
        <taxon>Eukaryota</taxon>
        <taxon>Metazoa</taxon>
        <taxon>Ecdysozoa</taxon>
        <taxon>Arthropoda</taxon>
        <taxon>Crustacea</taxon>
        <taxon>Multicrustacea</taxon>
        <taxon>Malacostraca</taxon>
        <taxon>Eumalacostraca</taxon>
        <taxon>Eucarida</taxon>
        <taxon>Decapoda</taxon>
        <taxon>Pleocyemata</taxon>
        <taxon>Brachyura</taxon>
        <taxon>Eubrachyura</taxon>
        <taxon>Portunoidea</taxon>
        <taxon>Portunidae</taxon>
        <taxon>Portuninae</taxon>
        <taxon>Portunus</taxon>
    </lineage>
</organism>
<feature type="compositionally biased region" description="Polar residues" evidence="1">
    <location>
        <begin position="1"/>
        <end position="18"/>
    </location>
</feature>
<name>A0A5B7G2B1_PORTR</name>
<dbReference type="Gene3D" id="3.60.10.10">
    <property type="entry name" value="Endonuclease/exonuclease/phosphatase"/>
    <property type="match status" value="1"/>
</dbReference>
<feature type="compositionally biased region" description="Low complexity" evidence="1">
    <location>
        <begin position="48"/>
        <end position="69"/>
    </location>
</feature>
<evidence type="ECO:0000256" key="1">
    <source>
        <dbReference type="SAM" id="MobiDB-lite"/>
    </source>
</evidence>
<evidence type="ECO:0000313" key="2">
    <source>
        <dbReference type="EMBL" id="MPC51926.1"/>
    </source>
</evidence>
<evidence type="ECO:0000313" key="3">
    <source>
        <dbReference type="Proteomes" id="UP000324222"/>
    </source>
</evidence>
<comment type="caution">
    <text evidence="2">The sequence shown here is derived from an EMBL/GenBank/DDBJ whole genome shotgun (WGS) entry which is preliminary data.</text>
</comment>
<protein>
    <submittedName>
        <fullName evidence="2">Uncharacterized protein</fullName>
    </submittedName>
</protein>
<reference evidence="2 3" key="1">
    <citation type="submission" date="2019-05" db="EMBL/GenBank/DDBJ databases">
        <title>Another draft genome of Portunus trituberculatus and its Hox gene families provides insights of decapod evolution.</title>
        <authorList>
            <person name="Jeong J.-H."/>
            <person name="Song I."/>
            <person name="Kim S."/>
            <person name="Choi T."/>
            <person name="Kim D."/>
            <person name="Ryu S."/>
            <person name="Kim W."/>
        </authorList>
    </citation>
    <scope>NUCLEOTIDE SEQUENCE [LARGE SCALE GENOMIC DNA]</scope>
    <source>
        <tissue evidence="2">Muscle</tissue>
    </source>
</reference>
<dbReference type="SUPFAM" id="SSF56219">
    <property type="entry name" value="DNase I-like"/>
    <property type="match status" value="1"/>
</dbReference>
<feature type="compositionally biased region" description="Polar residues" evidence="1">
    <location>
        <begin position="26"/>
        <end position="47"/>
    </location>
</feature>
<dbReference type="EMBL" id="VSRR010010512">
    <property type="protein sequence ID" value="MPC51926.1"/>
    <property type="molecule type" value="Genomic_DNA"/>
</dbReference>
<dbReference type="InterPro" id="IPR036691">
    <property type="entry name" value="Endo/exonu/phosph_ase_sf"/>
</dbReference>
<sequence>MDPTTNQTSGPHHNTQLNPPLFQRPHTGQISQKMGNLYPQSFSTNAIHQNLPSPQPHSQQPSSPYPHLHGNGIMGDFNAHHDFWEPALPRSQRNHSGASLSSFLVDSDSLSILTPGLPTRIDPV</sequence>
<dbReference type="Proteomes" id="UP000324222">
    <property type="component" value="Unassembled WGS sequence"/>
</dbReference>